<organism evidence="2 3">
    <name type="scientific">Nephila pilipes</name>
    <name type="common">Giant wood spider</name>
    <name type="synonym">Nephila maculata</name>
    <dbReference type="NCBI Taxonomy" id="299642"/>
    <lineage>
        <taxon>Eukaryota</taxon>
        <taxon>Metazoa</taxon>
        <taxon>Ecdysozoa</taxon>
        <taxon>Arthropoda</taxon>
        <taxon>Chelicerata</taxon>
        <taxon>Arachnida</taxon>
        <taxon>Araneae</taxon>
        <taxon>Araneomorphae</taxon>
        <taxon>Entelegynae</taxon>
        <taxon>Araneoidea</taxon>
        <taxon>Nephilidae</taxon>
        <taxon>Nephila</taxon>
    </lineage>
</organism>
<sequence length="105" mass="11691">MVSPLLFLEMLRQQGIGQREVPDIRSDVAAQHQSLQVADFLAEALRVESPDAAGGQRHFQQADRRSAARPGSCASHSHRRDLLPTGGLSHQRQYHIEANCPENLR</sequence>
<protein>
    <submittedName>
        <fullName evidence="2">Uncharacterized protein</fullName>
    </submittedName>
</protein>
<gene>
    <name evidence="2" type="ORF">NPIL_500071</name>
</gene>
<dbReference type="Proteomes" id="UP000887013">
    <property type="component" value="Unassembled WGS sequence"/>
</dbReference>
<evidence type="ECO:0000256" key="1">
    <source>
        <dbReference type="SAM" id="MobiDB-lite"/>
    </source>
</evidence>
<reference evidence="2" key="1">
    <citation type="submission" date="2020-08" db="EMBL/GenBank/DDBJ databases">
        <title>Multicomponent nature underlies the extraordinary mechanical properties of spider dragline silk.</title>
        <authorList>
            <person name="Kono N."/>
            <person name="Nakamura H."/>
            <person name="Mori M."/>
            <person name="Yoshida Y."/>
            <person name="Ohtoshi R."/>
            <person name="Malay A.D."/>
            <person name="Moran D.A.P."/>
            <person name="Tomita M."/>
            <person name="Numata K."/>
            <person name="Arakawa K."/>
        </authorList>
    </citation>
    <scope>NUCLEOTIDE SEQUENCE</scope>
</reference>
<comment type="caution">
    <text evidence="2">The sequence shown here is derived from an EMBL/GenBank/DDBJ whole genome shotgun (WGS) entry which is preliminary data.</text>
</comment>
<proteinExistence type="predicted"/>
<accession>A0A8X6U0K0</accession>
<evidence type="ECO:0000313" key="3">
    <source>
        <dbReference type="Proteomes" id="UP000887013"/>
    </source>
</evidence>
<dbReference type="EMBL" id="BMAW01020712">
    <property type="protein sequence ID" value="GFT69468.1"/>
    <property type="molecule type" value="Genomic_DNA"/>
</dbReference>
<keyword evidence="3" id="KW-1185">Reference proteome</keyword>
<name>A0A8X6U0K0_NEPPI</name>
<evidence type="ECO:0000313" key="2">
    <source>
        <dbReference type="EMBL" id="GFT69468.1"/>
    </source>
</evidence>
<dbReference type="AlphaFoldDB" id="A0A8X6U0K0"/>
<feature type="region of interest" description="Disordered" evidence="1">
    <location>
        <begin position="51"/>
        <end position="105"/>
    </location>
</feature>